<feature type="active site" description="Proton acceptor" evidence="5 6">
    <location>
        <position position="159"/>
    </location>
</feature>
<evidence type="ECO:0000256" key="8">
    <source>
        <dbReference type="RuleBase" id="RU003837"/>
    </source>
</evidence>
<feature type="binding site" evidence="5">
    <location>
        <begin position="159"/>
        <end position="162"/>
    </location>
    <ligand>
        <name>spermidine</name>
        <dbReference type="ChEBI" id="CHEBI:57834"/>
    </ligand>
</feature>
<dbReference type="UniPathway" id="UPA00248">
    <property type="reaction ID" value="UER00314"/>
</dbReference>
<dbReference type="Proteomes" id="UP000537130">
    <property type="component" value="Unassembled WGS sequence"/>
</dbReference>
<dbReference type="InterPro" id="IPR035246">
    <property type="entry name" value="Spermidine_synt_N"/>
</dbReference>
<dbReference type="AlphaFoldDB" id="A0A7W4Z6K3"/>
<feature type="binding site" evidence="5">
    <location>
        <position position="34"/>
    </location>
    <ligand>
        <name>S-methyl-5'-thioadenosine</name>
        <dbReference type="ChEBI" id="CHEBI:17509"/>
    </ligand>
</feature>
<dbReference type="NCBIfam" id="NF002010">
    <property type="entry name" value="PRK00811.1"/>
    <property type="match status" value="1"/>
</dbReference>
<dbReference type="Pfam" id="PF01564">
    <property type="entry name" value="Spermine_synth"/>
    <property type="match status" value="1"/>
</dbReference>
<dbReference type="GO" id="GO:0005829">
    <property type="term" value="C:cytosol"/>
    <property type="evidence" value="ECO:0007669"/>
    <property type="project" value="TreeGrafter"/>
</dbReference>
<feature type="domain" description="PABS" evidence="9">
    <location>
        <begin position="1"/>
        <end position="239"/>
    </location>
</feature>
<comment type="subunit">
    <text evidence="5">Homodimer or homotetramer.</text>
</comment>
<reference evidence="10 11" key="1">
    <citation type="submission" date="2020-08" db="EMBL/GenBank/DDBJ databases">
        <title>Genomic Encyclopedia of Type Strains, Phase III (KMG-III): the genomes of soil and plant-associated and newly described type strains.</title>
        <authorList>
            <person name="Whitman W."/>
        </authorList>
    </citation>
    <scope>NUCLEOTIDE SEQUENCE [LARGE SCALE GENOMIC DNA]</scope>
    <source>
        <strain evidence="10 11">CECT 8654</strain>
    </source>
</reference>
<dbReference type="PROSITE" id="PS01330">
    <property type="entry name" value="PABS_1"/>
    <property type="match status" value="1"/>
</dbReference>
<dbReference type="PROSITE" id="PS51006">
    <property type="entry name" value="PABS_2"/>
    <property type="match status" value="1"/>
</dbReference>
<dbReference type="SUPFAM" id="SSF53335">
    <property type="entry name" value="S-adenosyl-L-methionine-dependent methyltransferases"/>
    <property type="match status" value="1"/>
</dbReference>
<dbReference type="HAMAP" id="MF_00198">
    <property type="entry name" value="Spermidine_synth"/>
    <property type="match status" value="1"/>
</dbReference>
<dbReference type="EMBL" id="JACHWY010000001">
    <property type="protein sequence ID" value="MBB3047030.1"/>
    <property type="molecule type" value="Genomic_DNA"/>
</dbReference>
<evidence type="ECO:0000256" key="3">
    <source>
        <dbReference type="ARBA" id="ARBA00023066"/>
    </source>
</evidence>
<dbReference type="GO" id="GO:0008295">
    <property type="term" value="P:spermidine biosynthetic process"/>
    <property type="evidence" value="ECO:0007669"/>
    <property type="project" value="UniProtKB-UniRule"/>
</dbReference>
<evidence type="ECO:0000256" key="5">
    <source>
        <dbReference type="HAMAP-Rule" id="MF_00198"/>
    </source>
</evidence>
<dbReference type="InterPro" id="IPR029063">
    <property type="entry name" value="SAM-dependent_MTases_sf"/>
</dbReference>
<sequence>MSEQQLQFQEKLHDGWAQTFGIKNVLFESKTDHQHLIIFESVSFGRVMALDGIIQTTERDEFIYHEMLAHVPLFAHGEAKDVLIIGGGDGGLLREVLKHQNVAHCTQVEIDQAVIDMCVEYLPNHSAGAYDNPRANIVIDDGINYVQNCDRQFDVILSDSTDPIGPGEVLFTSPFYEGIKRCLKPGGIFAAQNGVSFMQQDEVKTTKQRLSPYLADTHFFTAAVPTYVGGIMTFAWGSDNTAARNVPLETLAARYAESGIKTRFYNPAVHAGCFALPQYVVDAIEG</sequence>
<proteinExistence type="inferred from homology"/>
<comment type="caution">
    <text evidence="10">The sequence shown here is derived from an EMBL/GenBank/DDBJ whole genome shotgun (WGS) entry which is preliminary data.</text>
</comment>
<dbReference type="GO" id="GO:0004766">
    <property type="term" value="F:spermidine synthase activity"/>
    <property type="evidence" value="ECO:0007669"/>
    <property type="project" value="UniProtKB-UniRule"/>
</dbReference>
<evidence type="ECO:0000313" key="10">
    <source>
        <dbReference type="EMBL" id="MBB3047030.1"/>
    </source>
</evidence>
<keyword evidence="11" id="KW-1185">Reference proteome</keyword>
<comment type="function">
    <text evidence="5">Catalyzes the irreversible transfer of a propylamine group from the amino donor S-adenosylmethioninamine (decarboxy-AdoMet) to putrescine (1,4-diaminobutane) to yield spermidine.</text>
</comment>
<evidence type="ECO:0000256" key="6">
    <source>
        <dbReference type="PROSITE-ProRule" id="PRU00354"/>
    </source>
</evidence>
<dbReference type="RefSeq" id="WP_183409678.1">
    <property type="nucleotide sequence ID" value="NZ_JACHWY010000001.1"/>
</dbReference>
<keyword evidence="2 5" id="KW-0808">Transferase</keyword>
<comment type="pathway">
    <text evidence="5">Amine and polyamine biosynthesis; spermidine biosynthesis; spermidine from putrescine: step 1/1.</text>
</comment>
<dbReference type="PANTHER" id="PTHR11558:SF11">
    <property type="entry name" value="SPERMIDINE SYNTHASE"/>
    <property type="match status" value="1"/>
</dbReference>
<dbReference type="NCBIfam" id="TIGR00417">
    <property type="entry name" value="speE"/>
    <property type="match status" value="1"/>
</dbReference>
<gene>
    <name evidence="5" type="primary">speE</name>
    <name evidence="10" type="ORF">FHR99_001266</name>
</gene>
<evidence type="ECO:0000256" key="1">
    <source>
        <dbReference type="ARBA" id="ARBA00007867"/>
    </source>
</evidence>
<dbReference type="InterPro" id="IPR030374">
    <property type="entry name" value="PABS"/>
</dbReference>
<evidence type="ECO:0000313" key="11">
    <source>
        <dbReference type="Proteomes" id="UP000537130"/>
    </source>
</evidence>
<dbReference type="InterPro" id="IPR037163">
    <property type="entry name" value="Spermidine_synt_N_sf"/>
</dbReference>
<evidence type="ECO:0000259" key="9">
    <source>
        <dbReference type="PROSITE" id="PS51006"/>
    </source>
</evidence>
<protein>
    <recommendedName>
        <fullName evidence="5">Polyamine aminopropyltransferase</fullName>
    </recommendedName>
    <alternativeName>
        <fullName evidence="5">Putrescine aminopropyltransferase</fullName>
        <shortName evidence="5">PAPT</shortName>
    </alternativeName>
    <alternativeName>
        <fullName evidence="5">Spermidine synthase</fullName>
        <shortName evidence="5">SPDS</shortName>
        <shortName evidence="5">SPDSY</shortName>
        <ecNumber evidence="5">2.5.1.16</ecNumber>
    </alternativeName>
</protein>
<dbReference type="Gene3D" id="3.40.50.150">
    <property type="entry name" value="Vaccinia Virus protein VP39"/>
    <property type="match status" value="1"/>
</dbReference>
<dbReference type="Gene3D" id="2.30.140.10">
    <property type="entry name" value="Spermidine synthase, tetramerisation domain"/>
    <property type="match status" value="1"/>
</dbReference>
<keyword evidence="4 5" id="KW-0620">Polyamine biosynthesis</keyword>
<name>A0A7W4Z6K3_9GAMM</name>
<dbReference type="CDD" id="cd02440">
    <property type="entry name" value="AdoMet_MTases"/>
    <property type="match status" value="1"/>
</dbReference>
<feature type="binding site" evidence="5">
    <location>
        <begin position="141"/>
        <end position="142"/>
    </location>
    <ligand>
        <name>S-methyl-5'-thioadenosine</name>
        <dbReference type="ChEBI" id="CHEBI:17509"/>
    </ligand>
</feature>
<comment type="similarity">
    <text evidence="1 5 7">Belongs to the spermidine/spermine synthase family.</text>
</comment>
<feature type="binding site" evidence="5">
    <location>
        <position position="89"/>
    </location>
    <ligand>
        <name>spermidine</name>
        <dbReference type="ChEBI" id="CHEBI:57834"/>
    </ligand>
</feature>
<feature type="binding site" evidence="5">
    <location>
        <position position="166"/>
    </location>
    <ligand>
        <name>S-methyl-5'-thioadenosine</name>
        <dbReference type="ChEBI" id="CHEBI:17509"/>
    </ligand>
</feature>
<dbReference type="InterPro" id="IPR001045">
    <property type="entry name" value="Spermi_synthase"/>
</dbReference>
<dbReference type="InterPro" id="IPR030373">
    <property type="entry name" value="PABS_CS"/>
</dbReference>
<dbReference type="PANTHER" id="PTHR11558">
    <property type="entry name" value="SPERMIDINE/SPERMINE SYNTHASE"/>
    <property type="match status" value="1"/>
</dbReference>
<evidence type="ECO:0000256" key="7">
    <source>
        <dbReference type="RuleBase" id="RU003836"/>
    </source>
</evidence>
<keyword evidence="3 5" id="KW-0745">Spermidine biosynthesis</keyword>
<evidence type="ECO:0000256" key="4">
    <source>
        <dbReference type="ARBA" id="ARBA00023115"/>
    </source>
</evidence>
<dbReference type="EC" id="2.5.1.16" evidence="5"/>
<dbReference type="Pfam" id="PF17284">
    <property type="entry name" value="Spermine_synt_N"/>
    <property type="match status" value="1"/>
</dbReference>
<comment type="catalytic activity">
    <reaction evidence="5 8">
        <text>S-adenosyl 3-(methylsulfanyl)propylamine + putrescine = S-methyl-5'-thioadenosine + spermidine + H(+)</text>
        <dbReference type="Rhea" id="RHEA:12721"/>
        <dbReference type="ChEBI" id="CHEBI:15378"/>
        <dbReference type="ChEBI" id="CHEBI:17509"/>
        <dbReference type="ChEBI" id="CHEBI:57443"/>
        <dbReference type="ChEBI" id="CHEBI:57834"/>
        <dbReference type="ChEBI" id="CHEBI:326268"/>
        <dbReference type="EC" id="2.5.1.16"/>
    </reaction>
</comment>
<feature type="binding site" evidence="5">
    <location>
        <position position="109"/>
    </location>
    <ligand>
        <name>S-methyl-5'-thioadenosine</name>
        <dbReference type="ChEBI" id="CHEBI:17509"/>
    </ligand>
</feature>
<evidence type="ECO:0000256" key="2">
    <source>
        <dbReference type="ARBA" id="ARBA00022679"/>
    </source>
</evidence>
<accession>A0A7W4Z6K3</accession>
<feature type="binding site" evidence="5">
    <location>
        <position position="65"/>
    </location>
    <ligand>
        <name>spermidine</name>
        <dbReference type="ChEBI" id="CHEBI:57834"/>
    </ligand>
</feature>
<organism evidence="10 11">
    <name type="scientific">Litorivivens lipolytica</name>
    <dbReference type="NCBI Taxonomy" id="1524264"/>
    <lineage>
        <taxon>Bacteria</taxon>
        <taxon>Pseudomonadati</taxon>
        <taxon>Pseudomonadota</taxon>
        <taxon>Gammaproteobacteria</taxon>
        <taxon>Litorivivens</taxon>
    </lineage>
</organism>